<gene>
    <name evidence="2" type="ORF">EH31_07065</name>
</gene>
<dbReference type="PANTHER" id="PTHR33336:SF15">
    <property type="entry name" value="ABM DOMAIN-CONTAINING PROTEIN"/>
    <property type="match status" value="1"/>
</dbReference>
<dbReference type="InterPro" id="IPR007138">
    <property type="entry name" value="ABM_dom"/>
</dbReference>
<dbReference type="AlphaFoldDB" id="A0A074M7Q7"/>
<sequence>MIVVIGSFRIPPSMVDVMRPVMEAMMNGSRAEEGCIEYTYALDAFDPGLVRVIEKWRDKQALEAHLRTVHIAEWRAQCSALAVSDRELTGYETKDDGFHF</sequence>
<comment type="caution">
    <text evidence="2">The sequence shown here is derived from an EMBL/GenBank/DDBJ whole genome shotgun (WGS) entry which is preliminary data.</text>
</comment>
<keyword evidence="3" id="KW-1185">Reference proteome</keyword>
<dbReference type="PANTHER" id="PTHR33336">
    <property type="entry name" value="QUINOL MONOOXYGENASE YGIN-RELATED"/>
    <property type="match status" value="1"/>
</dbReference>
<dbReference type="SUPFAM" id="SSF54909">
    <property type="entry name" value="Dimeric alpha+beta barrel"/>
    <property type="match status" value="1"/>
</dbReference>
<keyword evidence="2" id="KW-0503">Monooxygenase</keyword>
<dbReference type="GO" id="GO:0004497">
    <property type="term" value="F:monooxygenase activity"/>
    <property type="evidence" value="ECO:0007669"/>
    <property type="project" value="UniProtKB-KW"/>
</dbReference>
<dbReference type="Pfam" id="PF03992">
    <property type="entry name" value="ABM"/>
    <property type="match status" value="1"/>
</dbReference>
<reference evidence="2 3" key="1">
    <citation type="submission" date="2014-04" db="EMBL/GenBank/DDBJ databases">
        <title>A comprehensive comparison of genomes of Erythrobacter spp. strains.</title>
        <authorList>
            <person name="Zheng Q."/>
        </authorList>
    </citation>
    <scope>NUCLEOTIDE SEQUENCE [LARGE SCALE GENOMIC DNA]</scope>
    <source>
        <strain evidence="2 3">DSM 6997</strain>
    </source>
</reference>
<protein>
    <submittedName>
        <fullName evidence="2">Antibiotic biosynthesis monooxygenase</fullName>
    </submittedName>
</protein>
<dbReference type="InterPro" id="IPR050744">
    <property type="entry name" value="AI-2_Isomerase_LsrG"/>
</dbReference>
<dbReference type="OrthoDB" id="287932at2"/>
<name>A0A074M7Q7_ERYLO</name>
<dbReference type="Gene3D" id="3.30.70.100">
    <property type="match status" value="1"/>
</dbReference>
<dbReference type="RefSeq" id="WP_034959242.1">
    <property type="nucleotide sequence ID" value="NZ_JMIW01000002.1"/>
</dbReference>
<dbReference type="PROSITE" id="PS51725">
    <property type="entry name" value="ABM"/>
    <property type="match status" value="1"/>
</dbReference>
<dbReference type="STRING" id="1044.EH31_07065"/>
<dbReference type="EMBL" id="JMIW01000002">
    <property type="protein sequence ID" value="KEO90791.1"/>
    <property type="molecule type" value="Genomic_DNA"/>
</dbReference>
<proteinExistence type="predicted"/>
<evidence type="ECO:0000313" key="3">
    <source>
        <dbReference type="Proteomes" id="UP000027647"/>
    </source>
</evidence>
<evidence type="ECO:0000259" key="1">
    <source>
        <dbReference type="PROSITE" id="PS51725"/>
    </source>
</evidence>
<feature type="domain" description="ABM" evidence="1">
    <location>
        <begin position="2"/>
        <end position="92"/>
    </location>
</feature>
<evidence type="ECO:0000313" key="2">
    <source>
        <dbReference type="EMBL" id="KEO90791.1"/>
    </source>
</evidence>
<accession>A0A074M7Q7</accession>
<dbReference type="eggNOG" id="COG1359">
    <property type="taxonomic scope" value="Bacteria"/>
</dbReference>
<keyword evidence="2" id="KW-0560">Oxidoreductase</keyword>
<dbReference type="Proteomes" id="UP000027647">
    <property type="component" value="Unassembled WGS sequence"/>
</dbReference>
<organism evidence="2 3">
    <name type="scientific">Erythrobacter longus</name>
    <dbReference type="NCBI Taxonomy" id="1044"/>
    <lineage>
        <taxon>Bacteria</taxon>
        <taxon>Pseudomonadati</taxon>
        <taxon>Pseudomonadota</taxon>
        <taxon>Alphaproteobacteria</taxon>
        <taxon>Sphingomonadales</taxon>
        <taxon>Erythrobacteraceae</taxon>
        <taxon>Erythrobacter/Porphyrobacter group</taxon>
        <taxon>Erythrobacter</taxon>
    </lineage>
</organism>
<dbReference type="InterPro" id="IPR011008">
    <property type="entry name" value="Dimeric_a/b-barrel"/>
</dbReference>